<feature type="compositionally biased region" description="Low complexity" evidence="2">
    <location>
        <begin position="292"/>
        <end position="306"/>
    </location>
</feature>
<reference evidence="3 4" key="1">
    <citation type="journal article" date="2014" name="PLoS Genet.">
        <title>The Genome of Spironucleus salmonicida Highlights a Fish Pathogen Adapted to Fluctuating Environments.</title>
        <authorList>
            <person name="Xu F."/>
            <person name="Jerlstrom-Hultqvist J."/>
            <person name="Einarsson E."/>
            <person name="Astvaldsson A."/>
            <person name="Svard S.G."/>
            <person name="Andersson J.O."/>
        </authorList>
    </citation>
    <scope>NUCLEOTIDE SEQUENCE</scope>
    <source>
        <strain evidence="4">ATCC 50377</strain>
    </source>
</reference>
<dbReference type="EMBL" id="AUWU02000001">
    <property type="protein sequence ID" value="KAH0576705.1"/>
    <property type="molecule type" value="Genomic_DNA"/>
</dbReference>
<evidence type="ECO:0000313" key="3">
    <source>
        <dbReference type="EMBL" id="EST49380.1"/>
    </source>
</evidence>
<feature type="coiled-coil region" evidence="1">
    <location>
        <begin position="110"/>
        <end position="144"/>
    </location>
</feature>
<feature type="compositionally biased region" description="Polar residues" evidence="2">
    <location>
        <begin position="307"/>
        <end position="334"/>
    </location>
</feature>
<dbReference type="Proteomes" id="UP000018208">
    <property type="component" value="Unassembled WGS sequence"/>
</dbReference>
<protein>
    <submittedName>
        <fullName evidence="3">Uncharacterized protein</fullName>
    </submittedName>
</protein>
<dbReference type="VEuPathDB" id="GiardiaDB:SS50377_20051"/>
<name>V6LXU9_9EUKA</name>
<feature type="region of interest" description="Disordered" evidence="2">
    <location>
        <begin position="157"/>
        <end position="197"/>
    </location>
</feature>
<keyword evidence="1" id="KW-0175">Coiled coil</keyword>
<gene>
    <name evidence="3" type="ORF">SS50377_10305</name>
    <name evidence="4" type="ORF">SS50377_20051</name>
</gene>
<evidence type="ECO:0000256" key="2">
    <source>
        <dbReference type="SAM" id="MobiDB-lite"/>
    </source>
</evidence>
<organism evidence="3">
    <name type="scientific">Spironucleus salmonicida</name>
    <dbReference type="NCBI Taxonomy" id="348837"/>
    <lineage>
        <taxon>Eukaryota</taxon>
        <taxon>Metamonada</taxon>
        <taxon>Diplomonadida</taxon>
        <taxon>Hexamitidae</taxon>
        <taxon>Hexamitinae</taxon>
        <taxon>Spironucleus</taxon>
    </lineage>
</organism>
<dbReference type="EMBL" id="KI545952">
    <property type="protein sequence ID" value="EST49380.1"/>
    <property type="molecule type" value="Genomic_DNA"/>
</dbReference>
<keyword evidence="5" id="KW-1185">Reference proteome</keyword>
<feature type="region of interest" description="Disordered" evidence="2">
    <location>
        <begin position="264"/>
        <end position="334"/>
    </location>
</feature>
<sequence>MINEGQYNEPVQKQNQQTIFQSFFSKNKSSPMQQQLTRVNVQQTSIKPEYVVLPQKLIAAYSNDFQLNISPNPENISQSPHLIAMEMENLRKQRAESQSIASVAIINTRLREQDTKLDDLKKLIQDMSKQIKELKSELSEVRNIKQQQSIIKSEPIKPAFGEAPPQIQQTKTQLVVKDDPTQQANQQQVSNPFQTDKQQDVTQKVNFGQLQPATESQSSFKFRNQSQDSIQQQAVSAPIVQAAPQFGQQQVSQPQFEQAVSKFSFQTNEKPKEEKPTFTFGANEISKPQSTAGFQPFGAPAAGFGQSTAQPLQFGQTTGTNPFDQLFSGNKNKQ</sequence>
<feature type="compositionally biased region" description="Polar residues" evidence="2">
    <location>
        <begin position="181"/>
        <end position="197"/>
    </location>
</feature>
<reference evidence="4" key="2">
    <citation type="submission" date="2020-12" db="EMBL/GenBank/DDBJ databases">
        <title>New Spironucleus salmonicida genome in near-complete chromosomes.</title>
        <authorList>
            <person name="Xu F."/>
            <person name="Kurt Z."/>
            <person name="Jimenez-Gonzalez A."/>
            <person name="Astvaldsson A."/>
            <person name="Andersson J.O."/>
            <person name="Svard S.G."/>
        </authorList>
    </citation>
    <scope>NUCLEOTIDE SEQUENCE</scope>
    <source>
        <strain evidence="4">ATCC 50377</strain>
    </source>
</reference>
<evidence type="ECO:0000256" key="1">
    <source>
        <dbReference type="SAM" id="Coils"/>
    </source>
</evidence>
<evidence type="ECO:0000313" key="5">
    <source>
        <dbReference type="Proteomes" id="UP000018208"/>
    </source>
</evidence>
<dbReference type="AlphaFoldDB" id="V6LXU9"/>
<evidence type="ECO:0000313" key="4">
    <source>
        <dbReference type="EMBL" id="KAH0576705.1"/>
    </source>
</evidence>
<accession>V6LXU9</accession>
<proteinExistence type="predicted"/>